<evidence type="ECO:0000256" key="4">
    <source>
        <dbReference type="ARBA" id="ARBA00022801"/>
    </source>
</evidence>
<keyword evidence="4" id="KW-0378">Hydrolase</keyword>
<proteinExistence type="inferred from homology"/>
<evidence type="ECO:0000256" key="8">
    <source>
        <dbReference type="SAM" id="SignalP"/>
    </source>
</evidence>
<keyword evidence="8" id="KW-0732">Signal</keyword>
<dbReference type="GO" id="GO:0006508">
    <property type="term" value="P:proteolysis"/>
    <property type="evidence" value="ECO:0007669"/>
    <property type="project" value="UniProtKB-KW"/>
</dbReference>
<dbReference type="EMBL" id="JAPDOD010000035">
    <property type="protein sequence ID" value="MDA0164589.1"/>
    <property type="molecule type" value="Genomic_DNA"/>
</dbReference>
<dbReference type="GO" id="GO:0008270">
    <property type="term" value="F:zinc ion binding"/>
    <property type="evidence" value="ECO:0007669"/>
    <property type="project" value="InterPro"/>
</dbReference>
<comment type="caution">
    <text evidence="10">The sequence shown here is derived from an EMBL/GenBank/DDBJ whole genome shotgun (WGS) entry which is preliminary data.</text>
</comment>
<dbReference type="PANTHER" id="PTHR11705:SF143">
    <property type="entry name" value="SLL0236 PROTEIN"/>
    <property type="match status" value="1"/>
</dbReference>
<feature type="chain" id="PRO_5040865319" evidence="8">
    <location>
        <begin position="24"/>
        <end position="980"/>
    </location>
</feature>
<dbReference type="SMART" id="SM00631">
    <property type="entry name" value="Zn_pept"/>
    <property type="match status" value="1"/>
</dbReference>
<dbReference type="Proteomes" id="UP001149140">
    <property type="component" value="Unassembled WGS sequence"/>
</dbReference>
<dbReference type="PROSITE" id="PS52035">
    <property type="entry name" value="PEPTIDASE_M14"/>
    <property type="match status" value="1"/>
</dbReference>
<dbReference type="InterPro" id="IPR059177">
    <property type="entry name" value="GH29D-like_dom"/>
</dbReference>
<dbReference type="Pfam" id="PF13290">
    <property type="entry name" value="CHB_HEX_C_1"/>
    <property type="match status" value="1"/>
</dbReference>
<keyword evidence="5" id="KW-0862">Zinc</keyword>
<keyword evidence="11" id="KW-1185">Reference proteome</keyword>
<evidence type="ECO:0000256" key="7">
    <source>
        <dbReference type="PROSITE-ProRule" id="PRU01379"/>
    </source>
</evidence>
<accession>A0A9X3MXB7</accession>
<evidence type="ECO:0000256" key="6">
    <source>
        <dbReference type="ARBA" id="ARBA00023049"/>
    </source>
</evidence>
<dbReference type="Pfam" id="PF00246">
    <property type="entry name" value="Peptidase_M14"/>
    <property type="match status" value="1"/>
</dbReference>
<gene>
    <name evidence="10" type="ORF">OM076_30245</name>
</gene>
<evidence type="ECO:0000256" key="5">
    <source>
        <dbReference type="ARBA" id="ARBA00022833"/>
    </source>
</evidence>
<feature type="signal peptide" evidence="8">
    <location>
        <begin position="1"/>
        <end position="23"/>
    </location>
</feature>
<evidence type="ECO:0000256" key="1">
    <source>
        <dbReference type="ARBA" id="ARBA00001947"/>
    </source>
</evidence>
<keyword evidence="3" id="KW-0645">Protease</keyword>
<dbReference type="RefSeq" id="WP_270043843.1">
    <property type="nucleotide sequence ID" value="NZ_JAPDOD010000035.1"/>
</dbReference>
<feature type="active site" description="Proton donor/acceptor" evidence="7">
    <location>
        <position position="699"/>
    </location>
</feature>
<keyword evidence="10" id="KW-0121">Carboxypeptidase</keyword>
<dbReference type="AlphaFoldDB" id="A0A9X3MXB7"/>
<feature type="domain" description="Peptidase M14" evidence="9">
    <location>
        <begin position="415"/>
        <end position="738"/>
    </location>
</feature>
<dbReference type="GO" id="GO:0005615">
    <property type="term" value="C:extracellular space"/>
    <property type="evidence" value="ECO:0007669"/>
    <property type="project" value="TreeGrafter"/>
</dbReference>
<name>A0A9X3MXB7_9ACTN</name>
<evidence type="ECO:0000259" key="9">
    <source>
        <dbReference type="PROSITE" id="PS52035"/>
    </source>
</evidence>
<dbReference type="SUPFAM" id="SSF53187">
    <property type="entry name" value="Zn-dependent exopeptidases"/>
    <property type="match status" value="1"/>
</dbReference>
<comment type="similarity">
    <text evidence="2 7">Belongs to the peptidase M14 family.</text>
</comment>
<evidence type="ECO:0000256" key="3">
    <source>
        <dbReference type="ARBA" id="ARBA00022670"/>
    </source>
</evidence>
<keyword evidence="6" id="KW-0482">Metalloprotease</keyword>
<evidence type="ECO:0000256" key="2">
    <source>
        <dbReference type="ARBA" id="ARBA00005988"/>
    </source>
</evidence>
<comment type="cofactor">
    <cofactor evidence="1">
        <name>Zn(2+)</name>
        <dbReference type="ChEBI" id="CHEBI:29105"/>
    </cofactor>
</comment>
<organism evidence="10 11">
    <name type="scientific">Solirubrobacter ginsenosidimutans</name>
    <dbReference type="NCBI Taxonomy" id="490573"/>
    <lineage>
        <taxon>Bacteria</taxon>
        <taxon>Bacillati</taxon>
        <taxon>Actinomycetota</taxon>
        <taxon>Thermoleophilia</taxon>
        <taxon>Solirubrobacterales</taxon>
        <taxon>Solirubrobacteraceae</taxon>
        <taxon>Solirubrobacter</taxon>
    </lineage>
</organism>
<dbReference type="InterPro" id="IPR000834">
    <property type="entry name" value="Peptidase_M14"/>
</dbReference>
<evidence type="ECO:0000313" key="11">
    <source>
        <dbReference type="Proteomes" id="UP001149140"/>
    </source>
</evidence>
<protein>
    <submittedName>
        <fullName evidence="10">M14 family zinc carboxypeptidase</fullName>
    </submittedName>
</protein>
<evidence type="ECO:0000313" key="10">
    <source>
        <dbReference type="EMBL" id="MDA0164589.1"/>
    </source>
</evidence>
<reference evidence="10" key="1">
    <citation type="submission" date="2022-10" db="EMBL/GenBank/DDBJ databases">
        <title>The WGS of Solirubrobacter ginsenosidimutans DSM 21036.</title>
        <authorList>
            <person name="Jiang Z."/>
        </authorList>
    </citation>
    <scope>NUCLEOTIDE SEQUENCE</scope>
    <source>
        <strain evidence="10">DSM 21036</strain>
    </source>
</reference>
<sequence length="980" mass="103124">MRPWTGAVAIAAALLIAPSAAFAGDDDPALIQFQLPSSAAYADFESLGLNMDHAVENAGDGEGIIVSAWVNDQEKALAEARGYRAVAVVHDKNNIDRIRAERDQSIADEAAAKLALKVNAAGVKGKSAAPGTVRAQRGDFYENNVGRFISIEANTTQAQITCTNPTAGTGCSYTGPVLTAEWYDAAGNRMGGGNLTVYIDPDVNPDYYQYHYQVFRIGNKGDGGVDPATVKIAAPNGDVDTIPAKEWLAKNPPSYAATFKHDFNTRYYDGPEVYKKMRDLAAEFPNISQVYDLPEKTTGYQRKAQTMLGYQTASYVTFDATNLPVGSTAALSTANADRAIVLTSKAWGHEGGNAITAQLKDPAANNAPLSVSVTGNAITVNLATGATGGLTSTATQVIDAINANPAASALVTASKYRTNAAAGIPIAGAVSPLSDLLRAPATVPRGPQTQNMLRIGKVRDKSKVGVFFYCQEHGNEIATSGVCTETAERLVRNYGTDPETTQLVDNLDIFIVPQINGDGSIHSLYDSNRRKNMSNYCTTMPGSATDPAARNSWGVDMNRNFSIGSIHDGFQGATFTDCLSGNYSGPFELSEPEVRNEVWVQSTFTNIKFINNIHSSGGLFMWPPGAYTPARVPLPYPPYGTLNFFDQNAKQVLDGIKSHRGTAILPQQTGPVIDVLYSAAGNSADEAYYAHGIIGYDFEIGATHYNDTGTGAATCGPGQQPPFGTNTTNPCLLNEGKHEGEEFASGNYGLLRSALQYSNDTTAPVVNTLVTADGITPVYSVKFTSNEASSIYYTTDGSTPTTASTEWKPPRARALPLPLQLAPKTTLKWIAHDFKGNTSAVKSQVLGQTDATGTAGGTVPATLALTLGAPVTFGAFTPGIAKTYTAGTTANVISTAGDATLSVADPSTTANGRLVNGTFSLAQPLKAGGAVLPAVVKTYAGPVSNDSAAISFSQDIGANEALRTGAYSKTLTFTLSTTSP</sequence>
<dbReference type="GO" id="GO:0004181">
    <property type="term" value="F:metallocarboxypeptidase activity"/>
    <property type="evidence" value="ECO:0007669"/>
    <property type="project" value="InterPro"/>
</dbReference>
<dbReference type="PANTHER" id="PTHR11705">
    <property type="entry name" value="PROTEASE FAMILY M14 CARBOXYPEPTIDASE A,B"/>
    <property type="match status" value="1"/>
</dbReference>
<dbReference type="Gene3D" id="3.40.630.10">
    <property type="entry name" value="Zn peptidases"/>
    <property type="match status" value="1"/>
</dbReference>